<evidence type="ECO:0000256" key="1">
    <source>
        <dbReference type="SAM" id="MobiDB-lite"/>
    </source>
</evidence>
<gene>
    <name evidence="2" type="ORF">BCR44DRAFT_75097</name>
</gene>
<keyword evidence="3" id="KW-1185">Reference proteome</keyword>
<sequence>MVDGRMLDGLLVRLYLALVHFAPRNVLLGHPSFGPTAPRIFDADASKQFLNTQWASDSDLLARAQLVWQEELKAHQVAYFIIHHEGVSAHYSTVCVDWRYGEIVSYDSLGRLPPIFQDKVTSSLATLGLDPPLEWRHVTDTRQAFYSYSKVFCEEVGDDVRRKLFLDIVMKRAIDLSPSCRLGNELPATNIIHDMRKPNASSTESWTISSGSEREVVDLMDTSSDTEDE</sequence>
<dbReference type="EMBL" id="MCFL01000102">
    <property type="protein sequence ID" value="ORZ30109.1"/>
    <property type="molecule type" value="Genomic_DNA"/>
</dbReference>
<dbReference type="Proteomes" id="UP000193411">
    <property type="component" value="Unassembled WGS sequence"/>
</dbReference>
<feature type="region of interest" description="Disordered" evidence="1">
    <location>
        <begin position="201"/>
        <end position="229"/>
    </location>
</feature>
<comment type="caution">
    <text evidence="2">The sequence shown here is derived from an EMBL/GenBank/DDBJ whole genome shotgun (WGS) entry which is preliminary data.</text>
</comment>
<accession>A0A1Y2H6F3</accession>
<proteinExistence type="predicted"/>
<protein>
    <submittedName>
        <fullName evidence="2">Uncharacterized protein</fullName>
    </submittedName>
</protein>
<evidence type="ECO:0000313" key="2">
    <source>
        <dbReference type="EMBL" id="ORZ30109.1"/>
    </source>
</evidence>
<reference evidence="2 3" key="1">
    <citation type="submission" date="2016-07" db="EMBL/GenBank/DDBJ databases">
        <title>Pervasive Adenine N6-methylation of Active Genes in Fungi.</title>
        <authorList>
            <consortium name="DOE Joint Genome Institute"/>
            <person name="Mondo S.J."/>
            <person name="Dannebaum R.O."/>
            <person name="Kuo R.C."/>
            <person name="Labutti K."/>
            <person name="Haridas S."/>
            <person name="Kuo A."/>
            <person name="Salamov A."/>
            <person name="Ahrendt S.R."/>
            <person name="Lipzen A."/>
            <person name="Sullivan W."/>
            <person name="Andreopoulos W.B."/>
            <person name="Clum A."/>
            <person name="Lindquist E."/>
            <person name="Daum C."/>
            <person name="Ramamoorthy G.K."/>
            <person name="Gryganskyi A."/>
            <person name="Culley D."/>
            <person name="Magnuson J.K."/>
            <person name="James T.Y."/>
            <person name="O'Malley M.A."/>
            <person name="Stajich J.E."/>
            <person name="Spatafora J.W."/>
            <person name="Visel A."/>
            <person name="Grigoriev I.V."/>
        </authorList>
    </citation>
    <scope>NUCLEOTIDE SEQUENCE [LARGE SCALE GENOMIC DNA]</scope>
    <source>
        <strain evidence="2 3">PL171</strain>
    </source>
</reference>
<evidence type="ECO:0000313" key="3">
    <source>
        <dbReference type="Proteomes" id="UP000193411"/>
    </source>
</evidence>
<organism evidence="2 3">
    <name type="scientific">Catenaria anguillulae PL171</name>
    <dbReference type="NCBI Taxonomy" id="765915"/>
    <lineage>
        <taxon>Eukaryota</taxon>
        <taxon>Fungi</taxon>
        <taxon>Fungi incertae sedis</taxon>
        <taxon>Blastocladiomycota</taxon>
        <taxon>Blastocladiomycetes</taxon>
        <taxon>Blastocladiales</taxon>
        <taxon>Catenariaceae</taxon>
        <taxon>Catenaria</taxon>
    </lineage>
</organism>
<feature type="compositionally biased region" description="Low complexity" evidence="1">
    <location>
        <begin position="201"/>
        <end position="211"/>
    </location>
</feature>
<name>A0A1Y2H6F3_9FUNG</name>
<dbReference type="AlphaFoldDB" id="A0A1Y2H6F3"/>